<evidence type="ECO:0000256" key="1">
    <source>
        <dbReference type="ARBA" id="ARBA00005755"/>
    </source>
</evidence>
<dbReference type="GO" id="GO:0003677">
    <property type="term" value="F:DNA binding"/>
    <property type="evidence" value="ECO:0007669"/>
    <property type="project" value="UniProtKB-KW"/>
</dbReference>
<keyword evidence="5 7" id="KW-0238">DNA-binding</keyword>
<dbReference type="InterPro" id="IPR023211">
    <property type="entry name" value="DNA_pol_palm_dom_sf"/>
</dbReference>
<evidence type="ECO:0000313" key="11">
    <source>
        <dbReference type="Proteomes" id="UP000033664"/>
    </source>
</evidence>
<comment type="caution">
    <text evidence="10">The sequence shown here is derived from an EMBL/GenBank/DDBJ whole genome shotgun (WGS) entry which is preliminary data.</text>
</comment>
<dbReference type="Proteomes" id="UP000033664">
    <property type="component" value="Unassembled WGS sequence"/>
</dbReference>
<dbReference type="InterPro" id="IPR006133">
    <property type="entry name" value="DNA-dir_DNA_pol_B_exonuc"/>
</dbReference>
<dbReference type="Gene3D" id="1.10.132.60">
    <property type="entry name" value="DNA polymerase family B, C-terminal domain"/>
    <property type="match status" value="1"/>
</dbReference>
<dbReference type="SMART" id="SM00486">
    <property type="entry name" value="POLBc"/>
    <property type="match status" value="1"/>
</dbReference>
<dbReference type="Gene3D" id="2.40.50.590">
    <property type="match status" value="1"/>
</dbReference>
<evidence type="ECO:0000259" key="8">
    <source>
        <dbReference type="Pfam" id="PF00136"/>
    </source>
</evidence>
<dbReference type="PRINTS" id="PR00106">
    <property type="entry name" value="DNAPOLB"/>
</dbReference>
<dbReference type="InterPro" id="IPR006134">
    <property type="entry name" value="DNA-dir_DNA_pol_B_multi_dom"/>
</dbReference>
<dbReference type="GO" id="GO:0008296">
    <property type="term" value="F:3'-5'-DNA exonuclease activity"/>
    <property type="evidence" value="ECO:0007669"/>
    <property type="project" value="TreeGrafter"/>
</dbReference>
<dbReference type="InterPro" id="IPR012337">
    <property type="entry name" value="RNaseH-like_sf"/>
</dbReference>
<dbReference type="PATRIC" id="fig|151081.8.peg.2469"/>
<dbReference type="GO" id="GO:0000166">
    <property type="term" value="F:nucleotide binding"/>
    <property type="evidence" value="ECO:0007669"/>
    <property type="project" value="InterPro"/>
</dbReference>
<dbReference type="AlphaFoldDB" id="A0A0F4PL97"/>
<dbReference type="SUPFAM" id="SSF56672">
    <property type="entry name" value="DNA/RNA polymerases"/>
    <property type="match status" value="1"/>
</dbReference>
<name>A0A0F4PL97_9GAMM</name>
<feature type="domain" description="DNA-directed DNA polymerase family B exonuclease" evidence="9">
    <location>
        <begin position="106"/>
        <end position="293"/>
    </location>
</feature>
<dbReference type="InterPro" id="IPR043502">
    <property type="entry name" value="DNA/RNA_pol_sf"/>
</dbReference>
<gene>
    <name evidence="10" type="ORF">TW72_17020</name>
</gene>
<accession>A0A0F4PL97</accession>
<dbReference type="EMBL" id="JXXZ01000018">
    <property type="protein sequence ID" value="KJY96315.1"/>
    <property type="molecule type" value="Genomic_DNA"/>
</dbReference>
<dbReference type="Pfam" id="PF03104">
    <property type="entry name" value="DNA_pol_B_exo1"/>
    <property type="match status" value="1"/>
</dbReference>
<evidence type="ECO:0000259" key="9">
    <source>
        <dbReference type="Pfam" id="PF03104"/>
    </source>
</evidence>
<evidence type="ECO:0000256" key="7">
    <source>
        <dbReference type="RuleBase" id="RU000442"/>
    </source>
</evidence>
<dbReference type="GO" id="GO:0045004">
    <property type="term" value="P:DNA replication proofreading"/>
    <property type="evidence" value="ECO:0007669"/>
    <property type="project" value="TreeGrafter"/>
</dbReference>
<evidence type="ECO:0000256" key="3">
    <source>
        <dbReference type="ARBA" id="ARBA00022695"/>
    </source>
</evidence>
<dbReference type="InterPro" id="IPR036397">
    <property type="entry name" value="RNaseH_sf"/>
</dbReference>
<keyword evidence="11" id="KW-1185">Reference proteome</keyword>
<feature type="domain" description="DNA-directed DNA polymerase family B multifunctional" evidence="8">
    <location>
        <begin position="374"/>
        <end position="743"/>
    </location>
</feature>
<dbReference type="PROSITE" id="PS00116">
    <property type="entry name" value="DNA_POLYMERASE_B"/>
    <property type="match status" value="1"/>
</dbReference>
<keyword evidence="2 7" id="KW-0808">Transferase</keyword>
<proteinExistence type="inferred from homology"/>
<dbReference type="CDD" id="cd05784">
    <property type="entry name" value="DNA_polB_II_exo"/>
    <property type="match status" value="1"/>
</dbReference>
<protein>
    <recommendedName>
        <fullName evidence="7">DNA polymerase</fullName>
        <ecNumber evidence="7">2.7.7.7</ecNumber>
    </recommendedName>
</protein>
<dbReference type="Gene3D" id="3.90.1600.10">
    <property type="entry name" value="Palm domain of DNA polymerase"/>
    <property type="match status" value="2"/>
</dbReference>
<dbReference type="SUPFAM" id="SSF53098">
    <property type="entry name" value="Ribonuclease H-like"/>
    <property type="match status" value="1"/>
</dbReference>
<dbReference type="GO" id="GO:0009432">
    <property type="term" value="P:SOS response"/>
    <property type="evidence" value="ECO:0007669"/>
    <property type="project" value="TreeGrafter"/>
</dbReference>
<dbReference type="InterPro" id="IPR050240">
    <property type="entry name" value="DNA_pol_type-B"/>
</dbReference>
<dbReference type="eggNOG" id="COG0417">
    <property type="taxonomic scope" value="Bacteria"/>
</dbReference>
<evidence type="ECO:0000256" key="2">
    <source>
        <dbReference type="ARBA" id="ARBA00022679"/>
    </source>
</evidence>
<evidence type="ECO:0000256" key="4">
    <source>
        <dbReference type="ARBA" id="ARBA00022932"/>
    </source>
</evidence>
<dbReference type="Gene3D" id="3.30.420.10">
    <property type="entry name" value="Ribonuclease H-like superfamily/Ribonuclease H"/>
    <property type="match status" value="1"/>
</dbReference>
<dbReference type="FunFam" id="3.90.1600.10:FF:000030">
    <property type="entry name" value="DNA polymerase II"/>
    <property type="match status" value="1"/>
</dbReference>
<dbReference type="PANTHER" id="PTHR10322:SF23">
    <property type="entry name" value="DNA POLYMERASE DELTA CATALYTIC SUBUNIT"/>
    <property type="match status" value="1"/>
</dbReference>
<sequence length="768" mass="86796">MRLAPIAGFILSAQTRQLSDGISHVFWLATDNGPVKAQSVAESAVFFVAQSQQQRVIKLLQAANLPCDIRTVTLHSFAGKPMAGCYFTHLNQFYAAREQLKEQGITLYEDDIRAHERFLMERFIRGGVWVDGTSSANGSLVQARFKSHPHYRPTLRVLSLDIECSGDGVLYSVGLVSERFQRVLMVGRSTEERSWLEYVEDEAALLVRLQEHIHHIDPDVIVGWNVIDFDFQLLCYRAQQLGIRLNLGRNNEAVVWRGGKVAKLIVPGRAVLDGIDMLKNATYYYPSFALDNVAHEILGERKLIENKDKVSEISRLFNEDKLQLAEYNLKDCELVLAIFARLELVDFAIVRTQLTGLPLERLGGSVAAFTNLYLPLLHRSGYVAPNLGDHGLTFDSPGGYVMDSVPGLYQNVAVLDFKSLYPSIIRTFCIDPMGLIEGLNAPEDAIVGYHEAFFSRSKHHLPDLVASLAQARQEAKKHRDPHLQQAIKIIMNSLYGVLGSKGCRFYDPRLASSITLRGHDIMQTTRQWLIEYGVDVIYGDTDSTFIALPEELSDEQSHTLAKELVTKINDRWRQTLEQSYGIPSYLELEYESLYRPFFMPKARHKDVGTKKRYTGLLVQKHRELVFKGMESVRSDWTPLARKFQGELFQGLFTGANLQHIIDSYVNTLQKGDNVQLLTYAKRLGKNPDEYTKATPPHVKATRNSTQSYAKGDWVEYVITVDGPRCTPSSRPLDLAHYLEKQLKPIIDDIADVCDASLHCPLDSQFTLI</sequence>
<dbReference type="InterPro" id="IPR006172">
    <property type="entry name" value="DNA-dir_DNA_pol_B"/>
</dbReference>
<dbReference type="InterPro" id="IPR017964">
    <property type="entry name" value="DNA-dir_DNA_pol_B_CS"/>
</dbReference>
<dbReference type="Pfam" id="PF00136">
    <property type="entry name" value="DNA_pol_B"/>
    <property type="match status" value="1"/>
</dbReference>
<comment type="similarity">
    <text evidence="1 7">Belongs to the DNA polymerase type-B family.</text>
</comment>
<reference evidence="10 11" key="1">
    <citation type="journal article" date="2015" name="BMC Genomics">
        <title>Genome mining reveals unlocked bioactive potential of marine Gram-negative bacteria.</title>
        <authorList>
            <person name="Machado H."/>
            <person name="Sonnenschein E.C."/>
            <person name="Melchiorsen J."/>
            <person name="Gram L."/>
        </authorList>
    </citation>
    <scope>NUCLEOTIDE SEQUENCE [LARGE SCALE GENOMIC DNA]</scope>
    <source>
        <strain evidence="10 11">S3137</strain>
    </source>
</reference>
<organism evidence="10 11">
    <name type="scientific">Pseudoalteromonas ruthenica</name>
    <dbReference type="NCBI Taxonomy" id="151081"/>
    <lineage>
        <taxon>Bacteria</taxon>
        <taxon>Pseudomonadati</taxon>
        <taxon>Pseudomonadota</taxon>
        <taxon>Gammaproteobacteria</taxon>
        <taxon>Alteromonadales</taxon>
        <taxon>Pseudoalteromonadaceae</taxon>
        <taxon>Pseudoalteromonas</taxon>
    </lineage>
</organism>
<evidence type="ECO:0000313" key="10">
    <source>
        <dbReference type="EMBL" id="KJY96315.1"/>
    </source>
</evidence>
<dbReference type="PANTHER" id="PTHR10322">
    <property type="entry name" value="DNA POLYMERASE CATALYTIC SUBUNIT"/>
    <property type="match status" value="1"/>
</dbReference>
<keyword evidence="7" id="KW-0235">DNA replication</keyword>
<keyword evidence="3 7" id="KW-0548">Nucleotidyltransferase</keyword>
<comment type="catalytic activity">
    <reaction evidence="6 7">
        <text>DNA(n) + a 2'-deoxyribonucleoside 5'-triphosphate = DNA(n+1) + diphosphate</text>
        <dbReference type="Rhea" id="RHEA:22508"/>
        <dbReference type="Rhea" id="RHEA-COMP:17339"/>
        <dbReference type="Rhea" id="RHEA-COMP:17340"/>
        <dbReference type="ChEBI" id="CHEBI:33019"/>
        <dbReference type="ChEBI" id="CHEBI:61560"/>
        <dbReference type="ChEBI" id="CHEBI:173112"/>
        <dbReference type="EC" id="2.7.7.7"/>
    </reaction>
</comment>
<evidence type="ECO:0000256" key="5">
    <source>
        <dbReference type="ARBA" id="ARBA00023125"/>
    </source>
</evidence>
<dbReference type="GO" id="GO:0003887">
    <property type="term" value="F:DNA-directed DNA polymerase activity"/>
    <property type="evidence" value="ECO:0007669"/>
    <property type="project" value="UniProtKB-KW"/>
</dbReference>
<dbReference type="InterPro" id="IPR042087">
    <property type="entry name" value="DNA_pol_B_thumb"/>
</dbReference>
<dbReference type="EC" id="2.7.7.7" evidence="7"/>
<dbReference type="NCBIfam" id="NF004421">
    <property type="entry name" value="PRK05762.1-2"/>
    <property type="match status" value="1"/>
</dbReference>
<keyword evidence="4 7" id="KW-0239">DNA-directed DNA polymerase</keyword>
<evidence type="ECO:0000256" key="6">
    <source>
        <dbReference type="ARBA" id="ARBA00049244"/>
    </source>
</evidence>